<comment type="subcellular location">
    <subcellularLocation>
        <location evidence="2">Membrane</location>
        <topology evidence="2">Multi-pass membrane protein</topology>
    </subcellularLocation>
</comment>
<gene>
    <name evidence="11" type="ORF">BOX15_Mlig015449g3</name>
</gene>
<keyword evidence="7 9" id="KW-1133">Transmembrane helix</keyword>
<evidence type="ECO:0000256" key="8">
    <source>
        <dbReference type="ARBA" id="ARBA00023136"/>
    </source>
</evidence>
<evidence type="ECO:0000256" key="7">
    <source>
        <dbReference type="ARBA" id="ARBA00022989"/>
    </source>
</evidence>
<evidence type="ECO:0000313" key="12">
    <source>
        <dbReference type="Proteomes" id="UP000215902"/>
    </source>
</evidence>
<feature type="non-terminal residue" evidence="11">
    <location>
        <position position="1"/>
    </location>
</feature>
<comment type="caution">
    <text evidence="11">The sequence shown here is derived from an EMBL/GenBank/DDBJ whole genome shotgun (WGS) entry which is preliminary data.</text>
</comment>
<dbReference type="GO" id="GO:0006465">
    <property type="term" value="P:signal peptide processing"/>
    <property type="evidence" value="ECO:0007669"/>
    <property type="project" value="TreeGrafter"/>
</dbReference>
<evidence type="ECO:0000256" key="4">
    <source>
        <dbReference type="ARBA" id="ARBA00013039"/>
    </source>
</evidence>
<feature type="transmembrane region" description="Helical" evidence="9">
    <location>
        <begin position="110"/>
        <end position="128"/>
    </location>
</feature>
<evidence type="ECO:0000256" key="9">
    <source>
        <dbReference type="SAM" id="Phobius"/>
    </source>
</evidence>
<dbReference type="EC" id="3.4.21.105" evidence="4"/>
<organism evidence="11 12">
    <name type="scientific">Macrostomum lignano</name>
    <dbReference type="NCBI Taxonomy" id="282301"/>
    <lineage>
        <taxon>Eukaryota</taxon>
        <taxon>Metazoa</taxon>
        <taxon>Spiralia</taxon>
        <taxon>Lophotrochozoa</taxon>
        <taxon>Platyhelminthes</taxon>
        <taxon>Rhabditophora</taxon>
        <taxon>Macrostomorpha</taxon>
        <taxon>Macrostomida</taxon>
        <taxon>Macrostomidae</taxon>
        <taxon>Macrostomum</taxon>
    </lineage>
</organism>
<evidence type="ECO:0000256" key="1">
    <source>
        <dbReference type="ARBA" id="ARBA00000156"/>
    </source>
</evidence>
<dbReference type="SUPFAM" id="SSF144091">
    <property type="entry name" value="Rhomboid-like"/>
    <property type="match status" value="1"/>
</dbReference>
<dbReference type="Pfam" id="PF01694">
    <property type="entry name" value="Rhomboid"/>
    <property type="match status" value="1"/>
</dbReference>
<comment type="catalytic activity">
    <reaction evidence="1">
        <text>Cleaves type-1 transmembrane domains using a catalytic dyad composed of serine and histidine that are contributed by different transmembrane domains.</text>
        <dbReference type="EC" id="3.4.21.105"/>
    </reaction>
</comment>
<dbReference type="STRING" id="282301.A0A267FP23"/>
<name>A0A267FP23_9PLAT</name>
<dbReference type="InterPro" id="IPR035952">
    <property type="entry name" value="Rhomboid-like_sf"/>
</dbReference>
<dbReference type="AlphaFoldDB" id="A0A267FP23"/>
<accession>A0A267FP23</accession>
<evidence type="ECO:0000313" key="11">
    <source>
        <dbReference type="EMBL" id="PAA74722.1"/>
    </source>
</evidence>
<dbReference type="EMBL" id="NIVC01000927">
    <property type="protein sequence ID" value="PAA74722.1"/>
    <property type="molecule type" value="Genomic_DNA"/>
</dbReference>
<dbReference type="GO" id="GO:0016020">
    <property type="term" value="C:membrane"/>
    <property type="evidence" value="ECO:0007669"/>
    <property type="project" value="UniProtKB-SubCell"/>
</dbReference>
<dbReference type="OrthoDB" id="10260614at2759"/>
<dbReference type="PANTHER" id="PTHR43731:SF14">
    <property type="entry name" value="PRESENILIN-ASSOCIATED RHOMBOID-LIKE PROTEIN, MITOCHONDRIAL"/>
    <property type="match status" value="1"/>
</dbReference>
<keyword evidence="5 9" id="KW-0812">Transmembrane</keyword>
<evidence type="ECO:0000256" key="6">
    <source>
        <dbReference type="ARBA" id="ARBA00022801"/>
    </source>
</evidence>
<evidence type="ECO:0000256" key="5">
    <source>
        <dbReference type="ARBA" id="ARBA00022692"/>
    </source>
</evidence>
<feature type="domain" description="Peptidase S54 rhomboid" evidence="10">
    <location>
        <begin position="152"/>
        <end position="294"/>
    </location>
</feature>
<dbReference type="Gene3D" id="1.20.1540.10">
    <property type="entry name" value="Rhomboid-like"/>
    <property type="match status" value="1"/>
</dbReference>
<dbReference type="InterPro" id="IPR050925">
    <property type="entry name" value="Rhomboid_protease_S54"/>
</dbReference>
<protein>
    <recommendedName>
        <fullName evidence="4">rhomboid protease</fullName>
        <ecNumber evidence="4">3.4.21.105</ecNumber>
    </recommendedName>
</protein>
<keyword evidence="6" id="KW-0378">Hydrolase</keyword>
<proteinExistence type="inferred from homology"/>
<comment type="similarity">
    <text evidence="3">Belongs to the peptidase S54 family.</text>
</comment>
<keyword evidence="8 9" id="KW-0472">Membrane</keyword>
<dbReference type="GO" id="GO:0004252">
    <property type="term" value="F:serine-type endopeptidase activity"/>
    <property type="evidence" value="ECO:0007669"/>
    <property type="project" value="InterPro"/>
</dbReference>
<dbReference type="InterPro" id="IPR022764">
    <property type="entry name" value="Peptidase_S54_rhomboid_dom"/>
</dbReference>
<evidence type="ECO:0000259" key="10">
    <source>
        <dbReference type="Pfam" id="PF01694"/>
    </source>
</evidence>
<feature type="transmembrane region" description="Helical" evidence="9">
    <location>
        <begin position="58"/>
        <end position="76"/>
    </location>
</feature>
<reference evidence="11 12" key="1">
    <citation type="submission" date="2017-06" db="EMBL/GenBank/DDBJ databases">
        <title>A platform for efficient transgenesis in Macrostomum lignano, a flatworm model organism for stem cell research.</title>
        <authorList>
            <person name="Berezikov E."/>
        </authorList>
    </citation>
    <scope>NUCLEOTIDE SEQUENCE [LARGE SCALE GENOMIC DNA]</scope>
    <source>
        <strain evidence="11">DV1</strain>
        <tissue evidence="11">Whole organism</tissue>
    </source>
</reference>
<dbReference type="Proteomes" id="UP000215902">
    <property type="component" value="Unassembled WGS sequence"/>
</dbReference>
<sequence length="322" mass="34588">QHCGQRILVTGLRSGGRPPQPALILLRNLSRRRLTSPKSTYSSSSSSSASTSSAGRRLIRGGVTCAGLGLATFAVGRVSLYERLKGTAGGLIGDGGLDVRRWLPSDWRHYPMHAYALIGVNAIVFLLWQLPAARPVLNRWAMLWPSRLGPLSLIGSMFSHQHWLHLLVNMLVLHSFAPALTAQLGSPEEFLCLYACSGLCAGFMHAALIPSLPCIGASGCLLGIFAYTAITNPDAKVGLVLISSLFPDLQFTAYNAFLAMVAFDVAGLCRLFNLGLSHAAHLGGSAFGTAYANGLRPWLWLHWGDLALGCWLRLKRAVSGGR</sequence>
<feature type="transmembrane region" description="Helical" evidence="9">
    <location>
        <begin position="215"/>
        <end position="232"/>
    </location>
</feature>
<keyword evidence="12" id="KW-1185">Reference proteome</keyword>
<dbReference type="PANTHER" id="PTHR43731">
    <property type="entry name" value="RHOMBOID PROTEASE"/>
    <property type="match status" value="1"/>
</dbReference>
<evidence type="ECO:0000256" key="3">
    <source>
        <dbReference type="ARBA" id="ARBA00009045"/>
    </source>
</evidence>
<evidence type="ECO:0000256" key="2">
    <source>
        <dbReference type="ARBA" id="ARBA00004141"/>
    </source>
</evidence>
<feature type="transmembrane region" description="Helical" evidence="9">
    <location>
        <begin position="253"/>
        <end position="275"/>
    </location>
</feature>